<organism evidence="9 10">
    <name type="scientific">Rubellicoccus peritrichatus</name>
    <dbReference type="NCBI Taxonomy" id="3080537"/>
    <lineage>
        <taxon>Bacteria</taxon>
        <taxon>Pseudomonadati</taxon>
        <taxon>Verrucomicrobiota</taxon>
        <taxon>Opitutia</taxon>
        <taxon>Puniceicoccales</taxon>
        <taxon>Cerasicoccaceae</taxon>
        <taxon>Rubellicoccus</taxon>
    </lineage>
</organism>
<evidence type="ECO:0000256" key="5">
    <source>
        <dbReference type="ARBA" id="ARBA00022801"/>
    </source>
</evidence>
<evidence type="ECO:0000256" key="4">
    <source>
        <dbReference type="ARBA" id="ARBA00022729"/>
    </source>
</evidence>
<keyword evidence="5" id="KW-0378">Hydrolase</keyword>
<dbReference type="PANTHER" id="PTHR10030:SF37">
    <property type="entry name" value="ALPHA-L-FUCOSIDASE-RELATED"/>
    <property type="match status" value="1"/>
</dbReference>
<dbReference type="Gene3D" id="3.20.20.80">
    <property type="entry name" value="Glycosidases"/>
    <property type="match status" value="1"/>
</dbReference>
<dbReference type="EC" id="3.2.1.51" evidence="3"/>
<comment type="function">
    <text evidence="1">Alpha-L-fucosidase is responsible for hydrolyzing the alpha-1,6-linked fucose joined to the reducing-end N-acetylglucosamine of the carbohydrate moieties of glycoproteins.</text>
</comment>
<evidence type="ECO:0000256" key="3">
    <source>
        <dbReference type="ARBA" id="ARBA00012662"/>
    </source>
</evidence>
<name>A0AAQ3LFM7_9BACT</name>
<dbReference type="KEGG" id="puo:RZN69_11290"/>
<protein>
    <recommendedName>
        <fullName evidence="3">alpha-L-fucosidase</fullName>
        <ecNumber evidence="3">3.2.1.51</ecNumber>
    </recommendedName>
</protein>
<dbReference type="EMBL" id="CP136920">
    <property type="protein sequence ID" value="WOO43674.1"/>
    <property type="molecule type" value="Genomic_DNA"/>
</dbReference>
<dbReference type="GO" id="GO:0016139">
    <property type="term" value="P:glycoside catabolic process"/>
    <property type="evidence" value="ECO:0007669"/>
    <property type="project" value="TreeGrafter"/>
</dbReference>
<evidence type="ECO:0000259" key="8">
    <source>
        <dbReference type="Pfam" id="PF16757"/>
    </source>
</evidence>
<dbReference type="Pfam" id="PF16757">
    <property type="entry name" value="Fucosidase_C"/>
    <property type="match status" value="1"/>
</dbReference>
<dbReference type="Proteomes" id="UP001304300">
    <property type="component" value="Chromosome"/>
</dbReference>
<dbReference type="SUPFAM" id="SSF51445">
    <property type="entry name" value="(Trans)glycosidases"/>
    <property type="match status" value="1"/>
</dbReference>
<evidence type="ECO:0000313" key="10">
    <source>
        <dbReference type="Proteomes" id="UP001304300"/>
    </source>
</evidence>
<reference evidence="9 10" key="1">
    <citation type="submission" date="2023-10" db="EMBL/GenBank/DDBJ databases">
        <title>Rubellicoccus peritrichatus gen. nov., sp. nov., isolated from an algae of coral reef tank.</title>
        <authorList>
            <person name="Luo J."/>
        </authorList>
    </citation>
    <scope>NUCLEOTIDE SEQUENCE [LARGE SCALE GENOMIC DNA]</scope>
    <source>
        <strain evidence="9 10">CR14</strain>
    </source>
</reference>
<keyword evidence="6" id="KW-0326">Glycosidase</keyword>
<feature type="domain" description="Glycoside hydrolase family 29 N-terminal" evidence="7">
    <location>
        <begin position="27"/>
        <end position="402"/>
    </location>
</feature>
<evidence type="ECO:0000256" key="2">
    <source>
        <dbReference type="ARBA" id="ARBA00007951"/>
    </source>
</evidence>
<dbReference type="InterPro" id="IPR017853">
    <property type="entry name" value="GH"/>
</dbReference>
<dbReference type="GO" id="GO:0006004">
    <property type="term" value="P:fucose metabolic process"/>
    <property type="evidence" value="ECO:0007669"/>
    <property type="project" value="InterPro"/>
</dbReference>
<proteinExistence type="inferred from homology"/>
<dbReference type="RefSeq" id="WP_317836263.1">
    <property type="nucleotide sequence ID" value="NZ_CP136920.1"/>
</dbReference>
<dbReference type="InterPro" id="IPR057739">
    <property type="entry name" value="Glyco_hydro_29_N"/>
</dbReference>
<dbReference type="SMART" id="SM00812">
    <property type="entry name" value="Alpha_L_fucos"/>
    <property type="match status" value="1"/>
</dbReference>
<dbReference type="Pfam" id="PF01120">
    <property type="entry name" value="Alpha_L_fucos"/>
    <property type="match status" value="1"/>
</dbReference>
<dbReference type="PIRSF" id="PIRSF001092">
    <property type="entry name" value="Alpha-L-fucosidase"/>
    <property type="match status" value="1"/>
</dbReference>
<evidence type="ECO:0000256" key="6">
    <source>
        <dbReference type="ARBA" id="ARBA00023295"/>
    </source>
</evidence>
<dbReference type="PANTHER" id="PTHR10030">
    <property type="entry name" value="ALPHA-L-FUCOSIDASE"/>
    <property type="match status" value="1"/>
</dbReference>
<dbReference type="Gene3D" id="2.60.40.1180">
    <property type="entry name" value="Golgi alpha-mannosidase II"/>
    <property type="match status" value="1"/>
</dbReference>
<keyword evidence="4" id="KW-0732">Signal</keyword>
<dbReference type="AlphaFoldDB" id="A0AAQ3LFM7"/>
<evidence type="ECO:0000313" key="9">
    <source>
        <dbReference type="EMBL" id="WOO43674.1"/>
    </source>
</evidence>
<evidence type="ECO:0000259" key="7">
    <source>
        <dbReference type="Pfam" id="PF01120"/>
    </source>
</evidence>
<dbReference type="InterPro" id="IPR016286">
    <property type="entry name" value="FUC_metazoa-typ"/>
</dbReference>
<evidence type="ECO:0000256" key="1">
    <source>
        <dbReference type="ARBA" id="ARBA00004071"/>
    </source>
</evidence>
<gene>
    <name evidence="9" type="ORF">RZN69_11290</name>
</gene>
<dbReference type="GO" id="GO:0005764">
    <property type="term" value="C:lysosome"/>
    <property type="evidence" value="ECO:0007669"/>
    <property type="project" value="TreeGrafter"/>
</dbReference>
<dbReference type="InterPro" id="IPR031919">
    <property type="entry name" value="Fucosidase_C"/>
</dbReference>
<feature type="domain" description="Alpha-L-fucosidase C-terminal" evidence="8">
    <location>
        <begin position="436"/>
        <end position="511"/>
    </location>
</feature>
<dbReference type="InterPro" id="IPR000933">
    <property type="entry name" value="Glyco_hydro_29"/>
</dbReference>
<sequence length="513" mass="58297">MSTTAHELDSLAPKYQQIRTEMLKQPITEGDGPFKATVESLQQFECPEWFRDAKFGIWAHWGPQGLPAMGDWYARNMYIQGLGKDGNPDQDVYAYHCKNFGHPSKVGYKDILQYWKAEAFDPDALIALYKSVGAKYFMALGVHTDNFDCWDSKYHRWNSVNIGPKKDIVALWRDAARKHGLYFGVSEHTSNYYHWFGTSLGADKTGPLAGVPYDGQDERYRDLYNSIYIDKKDEWLTPEDYPNDWAKEWYFRMKDLLDTFEPDLFYTDGAPALGKYSLAILAYYYNRNMQLHGGKLEGVYTQKNHPGLGTFIPGAGVFDIERGLAQGITEDPWQIDTCLGNWFYNKGFEYKTPLSVIHFLVDVVSKNGNMMLSVPLKPEGTLDEACQNILAEMKAWLDLNGEAIYATRPWKIFGEGGVTEYESKCHNETPIEAQENEFRFTRSKSGEEVFAFILKWPSSQATLIKSFANEKAVQAVELIGYGPVSYSQDSTGLHVSLPAKAPCKYASTLKISI</sequence>
<dbReference type="InterPro" id="IPR013780">
    <property type="entry name" value="Glyco_hydro_b"/>
</dbReference>
<dbReference type="GO" id="GO:0004560">
    <property type="term" value="F:alpha-L-fucosidase activity"/>
    <property type="evidence" value="ECO:0007669"/>
    <property type="project" value="InterPro"/>
</dbReference>
<comment type="similarity">
    <text evidence="2">Belongs to the glycosyl hydrolase 29 family.</text>
</comment>
<accession>A0AAQ3LFM7</accession>
<keyword evidence="10" id="KW-1185">Reference proteome</keyword>